<dbReference type="OrthoDB" id="2000698at2"/>
<name>A0A175A0R6_9FIRM</name>
<protein>
    <submittedName>
        <fullName evidence="1">PD-(D/E)XK nuclease family transposase</fullName>
    </submittedName>
</protein>
<reference evidence="1 2" key="1">
    <citation type="submission" date="2015-09" db="EMBL/GenBank/DDBJ databases">
        <authorList>
            <consortium name="Pathogen Informatics"/>
        </authorList>
    </citation>
    <scope>NUCLEOTIDE SEQUENCE [LARGE SCALE GENOMIC DNA]</scope>
    <source>
        <strain evidence="1 2">2789STDY5834889</strain>
    </source>
</reference>
<dbReference type="NCBIfam" id="TIGR01784">
    <property type="entry name" value="T_den_put_tspse"/>
    <property type="match status" value="1"/>
</dbReference>
<dbReference type="Proteomes" id="UP000078383">
    <property type="component" value="Unassembled WGS sequence"/>
</dbReference>
<dbReference type="RefSeq" id="WP_055173539.1">
    <property type="nucleotide sequence ID" value="NZ_CZBX01000020.1"/>
</dbReference>
<evidence type="ECO:0000313" key="2">
    <source>
        <dbReference type="Proteomes" id="UP000078383"/>
    </source>
</evidence>
<sequence>MTIEKRQLSEQNDNFIMLPTVDFCFKELMQNKEVRKGILSALLGKNPEELEDTELLPTILQPEYQDEKLGILDVRVLFADGTQTDLEMQVVQFDFWPNRVLFYLGKMYTGQIKRGEPYEKLKKCIHVSILDFLHFPKDDRCFRKITFCDVETGEVYTDLMEIYVLELGKLPTEDRNESGIIRWMRFLSGKCKEDLKKMAEKDPYIEKAYEELERMSADEKKRLEYEAREKALRDYNSQMSSARRRGEAIGKEIGEKIGIKLGEKSCEERIILNMHQLGKSAEEISVLTGCSEEIVLEVLNHGKNN</sequence>
<organism evidence="1 2">
    <name type="scientific">[Ruminococcus] torques</name>
    <dbReference type="NCBI Taxonomy" id="33039"/>
    <lineage>
        <taxon>Bacteria</taxon>
        <taxon>Bacillati</taxon>
        <taxon>Bacillota</taxon>
        <taxon>Clostridia</taxon>
        <taxon>Lachnospirales</taxon>
        <taxon>Lachnospiraceae</taxon>
        <taxon>Mediterraneibacter</taxon>
    </lineage>
</organism>
<dbReference type="PANTHER" id="PTHR41317:SF1">
    <property type="entry name" value="PD-(D_E)XK NUCLEASE FAMILY TRANSPOSASE"/>
    <property type="match status" value="1"/>
</dbReference>
<dbReference type="AlphaFoldDB" id="A0A175A0R6"/>
<dbReference type="PANTHER" id="PTHR41317">
    <property type="entry name" value="PD-(D_E)XK NUCLEASE FAMILY TRANSPOSASE"/>
    <property type="match status" value="1"/>
</dbReference>
<dbReference type="InterPro" id="IPR010106">
    <property type="entry name" value="RpnA"/>
</dbReference>
<evidence type="ECO:0000313" key="1">
    <source>
        <dbReference type="EMBL" id="CUQ93104.1"/>
    </source>
</evidence>
<gene>
    <name evidence="1" type="ORF">ERS852502_02790</name>
</gene>
<accession>A0A175A0R6</accession>
<dbReference type="Pfam" id="PF12784">
    <property type="entry name" value="PDDEXK_2"/>
    <property type="match status" value="1"/>
</dbReference>
<proteinExistence type="predicted"/>
<dbReference type="EMBL" id="CZBX01000020">
    <property type="protein sequence ID" value="CUQ93104.1"/>
    <property type="molecule type" value="Genomic_DNA"/>
</dbReference>